<keyword evidence="2" id="KW-1003">Cell membrane</keyword>
<dbReference type="Proteomes" id="UP000264840">
    <property type="component" value="Unplaced"/>
</dbReference>
<dbReference type="PANTHER" id="PTHR24061:SF422">
    <property type="entry name" value="G-PROTEIN COUPLED RECEPTORS FAMILY 3 PROFILE DOMAIN-CONTAINING PROTEIN"/>
    <property type="match status" value="1"/>
</dbReference>
<feature type="transmembrane region" description="Helical" evidence="11">
    <location>
        <begin position="603"/>
        <end position="623"/>
    </location>
</feature>
<keyword evidence="4 12" id="KW-0732">Signal</keyword>
<feature type="transmembrane region" description="Helical" evidence="11">
    <location>
        <begin position="635"/>
        <end position="664"/>
    </location>
</feature>
<keyword evidence="10" id="KW-0807">Transducer</keyword>
<keyword evidence="3 11" id="KW-0812">Transmembrane</keyword>
<organism evidence="14 15">
    <name type="scientific">Haplochromis burtoni</name>
    <name type="common">Burton's mouthbrooder</name>
    <name type="synonym">Chromis burtoni</name>
    <dbReference type="NCBI Taxonomy" id="8153"/>
    <lineage>
        <taxon>Eukaryota</taxon>
        <taxon>Metazoa</taxon>
        <taxon>Chordata</taxon>
        <taxon>Craniata</taxon>
        <taxon>Vertebrata</taxon>
        <taxon>Euteleostomi</taxon>
        <taxon>Actinopterygii</taxon>
        <taxon>Neopterygii</taxon>
        <taxon>Teleostei</taxon>
        <taxon>Neoteleostei</taxon>
        <taxon>Acanthomorphata</taxon>
        <taxon>Ovalentaria</taxon>
        <taxon>Cichlomorphae</taxon>
        <taxon>Cichliformes</taxon>
        <taxon>Cichlidae</taxon>
        <taxon>African cichlids</taxon>
        <taxon>Pseudocrenilabrinae</taxon>
        <taxon>Haplochromini</taxon>
        <taxon>Haplochromis</taxon>
    </lineage>
</organism>
<feature type="chain" id="PRO_5018760892" description="G-protein coupled receptors family 3 profile domain-containing protein" evidence="12">
    <location>
        <begin position="17"/>
        <end position="887"/>
    </location>
</feature>
<evidence type="ECO:0000256" key="3">
    <source>
        <dbReference type="ARBA" id="ARBA00022692"/>
    </source>
</evidence>
<dbReference type="FunFam" id="3.40.50.2300:FF:000016">
    <property type="entry name" value="Taste 1 receptor member 2"/>
    <property type="match status" value="1"/>
</dbReference>
<dbReference type="InterPro" id="IPR028082">
    <property type="entry name" value="Peripla_BP_I"/>
</dbReference>
<evidence type="ECO:0000256" key="5">
    <source>
        <dbReference type="ARBA" id="ARBA00022989"/>
    </source>
</evidence>
<accession>A0A3Q3CT38</accession>
<evidence type="ECO:0000256" key="1">
    <source>
        <dbReference type="ARBA" id="ARBA00004651"/>
    </source>
</evidence>
<evidence type="ECO:0000313" key="14">
    <source>
        <dbReference type="Ensembl" id="ENSHBUP00000030098.1"/>
    </source>
</evidence>
<evidence type="ECO:0000256" key="10">
    <source>
        <dbReference type="ARBA" id="ARBA00023224"/>
    </source>
</evidence>
<dbReference type="STRING" id="8153.ENSHBUP00000030098"/>
<feature type="signal peptide" evidence="12">
    <location>
        <begin position="1"/>
        <end position="16"/>
    </location>
</feature>
<dbReference type="Pfam" id="PF01094">
    <property type="entry name" value="ANF_receptor"/>
    <property type="match status" value="1"/>
</dbReference>
<dbReference type="OMA" id="WNMSEFN"/>
<dbReference type="InterPro" id="IPR000337">
    <property type="entry name" value="GPCR_3"/>
</dbReference>
<reference evidence="14" key="1">
    <citation type="submission" date="2025-08" db="UniProtKB">
        <authorList>
            <consortium name="Ensembl"/>
        </authorList>
    </citation>
    <scope>IDENTIFICATION</scope>
</reference>
<feature type="transmembrane region" description="Helical" evidence="11">
    <location>
        <begin position="784"/>
        <end position="804"/>
    </location>
</feature>
<dbReference type="PANTHER" id="PTHR24061">
    <property type="entry name" value="CALCIUM-SENSING RECEPTOR-RELATED"/>
    <property type="match status" value="1"/>
</dbReference>
<sequence>GYFLCITFIVFHSCLGENGLLRVYYPGNIIIGGLFPIHLKTKRTDTSGPLFCQDYDIQMFLRSQVMIYAIRELNLPNITIGYDIYDTCGDVGLALRATLQLLKNQSDPQSCLVPADAQSKLPEPKTKVVIGERTSEASIAVARLVALSSVAQISYGSTSEVLSRKYKFPTFLRTVPSDEYQTRGMVELVKTFYWQTVIIVGSDDEYGKYGSDSLVKTFSKTNICIEFVHILSADFNINGAKTQTELTELLEKIKNSSAEAIILFTKEINVEIILKEAIKHKFNRTWIASDTWSSSPKIFAIPDIQLAGQVFGFIFKQIEVPGFKDYVMSIFNGTQKNAFVEYYLTQHPLCSNQSEEVKVNNCSLNYQLESNQCLGTSFLANCIDKEESYNIYLAVQVIGEGLRHLLKCDDHHCERSSKFTASELLSEIQKVNFTVGTTRIFFNSDGDPSLGYDIVYWNMSEFNKGVQIQTIGEYLPNGKITKGSAYNCAKTCDPGQELTERKICCKVCVSCADGMFSPGNGKSFITNIDKVQLYRQKLIVCTSAAHSDSNVCFNKTDEFLLWTDPFSVILSSLAVVGIITTVVFAVLFAVYLKTPIVKAVGGYLCFLELFSLVAGFCLTFTFIGKPTEKIHCVGVPLFGVSFTVCISCILANLLQILVAFNFNLNIGSWVKKLNKPLLVVTIVSGIQLALSVSWLIVNPPIPKEMPGKETILQQCETQSLEYFIAMLAYNAFLGFICLVFAFKGKQLPDLYKNASLITISMLLFVVIWIIFLPIYLTLTGKYKPAVQSAAILTSCFSVLGCHLAPKCYIMLFRKELNHESAITEYIRKHYERKGISVSSVAIRRTNLNTKRQKKSYLALSWQRATFMSSTSLSKVIIWTPWADAYFI</sequence>
<feature type="transmembrane region" description="Helical" evidence="11">
    <location>
        <begin position="568"/>
        <end position="591"/>
    </location>
</feature>
<keyword evidence="9" id="KW-0325">Glycoprotein</keyword>
<dbReference type="PROSITE" id="PS50259">
    <property type="entry name" value="G_PROTEIN_RECEP_F3_4"/>
    <property type="match status" value="1"/>
</dbReference>
<dbReference type="InterPro" id="IPR000068">
    <property type="entry name" value="GPCR_3_Ca_sens_rcpt-rel"/>
</dbReference>
<dbReference type="GeneTree" id="ENSGT00940000158416"/>
<dbReference type="InterPro" id="IPR001828">
    <property type="entry name" value="ANF_lig-bd_rcpt"/>
</dbReference>
<evidence type="ECO:0000313" key="15">
    <source>
        <dbReference type="Proteomes" id="UP000264840"/>
    </source>
</evidence>
<dbReference type="GO" id="GO:0004930">
    <property type="term" value="F:G protein-coupled receptor activity"/>
    <property type="evidence" value="ECO:0007669"/>
    <property type="project" value="UniProtKB-KW"/>
</dbReference>
<evidence type="ECO:0000256" key="7">
    <source>
        <dbReference type="ARBA" id="ARBA00023136"/>
    </source>
</evidence>
<name>A0A3Q3CT38_HAPBU</name>
<feature type="transmembrane region" description="Helical" evidence="11">
    <location>
        <begin position="676"/>
        <end position="697"/>
    </location>
</feature>
<evidence type="ECO:0000256" key="12">
    <source>
        <dbReference type="SAM" id="SignalP"/>
    </source>
</evidence>
<protein>
    <recommendedName>
        <fullName evidence="13">G-protein coupled receptors family 3 profile domain-containing protein</fullName>
    </recommendedName>
</protein>
<dbReference type="InterPro" id="IPR017978">
    <property type="entry name" value="GPCR_3_C"/>
</dbReference>
<proteinExistence type="predicted"/>
<dbReference type="GO" id="GO:0005886">
    <property type="term" value="C:plasma membrane"/>
    <property type="evidence" value="ECO:0007669"/>
    <property type="project" value="UniProtKB-SubCell"/>
</dbReference>
<dbReference type="PRINTS" id="PR00248">
    <property type="entry name" value="GPCRMGR"/>
</dbReference>
<feature type="transmembrane region" description="Helical" evidence="11">
    <location>
        <begin position="754"/>
        <end position="778"/>
    </location>
</feature>
<evidence type="ECO:0000256" key="9">
    <source>
        <dbReference type="ARBA" id="ARBA00023180"/>
    </source>
</evidence>
<dbReference type="Ensembl" id="ENSHBUT00000020762.1">
    <property type="protein sequence ID" value="ENSHBUP00000030098.1"/>
    <property type="gene ID" value="ENSHBUG00000001031.1"/>
</dbReference>
<comment type="subcellular location">
    <subcellularLocation>
        <location evidence="1">Cell membrane</location>
        <topology evidence="1">Multi-pass membrane protein</topology>
    </subcellularLocation>
</comment>
<evidence type="ECO:0000256" key="4">
    <source>
        <dbReference type="ARBA" id="ARBA00022729"/>
    </source>
</evidence>
<evidence type="ECO:0000256" key="6">
    <source>
        <dbReference type="ARBA" id="ARBA00023040"/>
    </source>
</evidence>
<feature type="domain" description="G-protein coupled receptors family 3 profile" evidence="13">
    <location>
        <begin position="566"/>
        <end position="817"/>
    </location>
</feature>
<evidence type="ECO:0000256" key="2">
    <source>
        <dbReference type="ARBA" id="ARBA00022475"/>
    </source>
</evidence>
<dbReference type="SUPFAM" id="SSF53822">
    <property type="entry name" value="Periplasmic binding protein-like I"/>
    <property type="match status" value="1"/>
</dbReference>
<evidence type="ECO:0000256" key="8">
    <source>
        <dbReference type="ARBA" id="ARBA00023170"/>
    </source>
</evidence>
<evidence type="ECO:0000259" key="13">
    <source>
        <dbReference type="PROSITE" id="PS50259"/>
    </source>
</evidence>
<keyword evidence="5 11" id="KW-1133">Transmembrane helix</keyword>
<evidence type="ECO:0000256" key="11">
    <source>
        <dbReference type="SAM" id="Phobius"/>
    </source>
</evidence>
<dbReference type="Pfam" id="PF00003">
    <property type="entry name" value="7tm_3"/>
    <property type="match status" value="1"/>
</dbReference>
<keyword evidence="8" id="KW-0675">Receptor</keyword>
<dbReference type="AlphaFoldDB" id="A0A3Q3CT38"/>
<keyword evidence="7 11" id="KW-0472">Membrane</keyword>
<reference evidence="14" key="2">
    <citation type="submission" date="2025-09" db="UniProtKB">
        <authorList>
            <consortium name="Ensembl"/>
        </authorList>
    </citation>
    <scope>IDENTIFICATION</scope>
</reference>
<feature type="transmembrane region" description="Helical" evidence="11">
    <location>
        <begin position="722"/>
        <end position="742"/>
    </location>
</feature>
<keyword evidence="6" id="KW-0297">G-protein coupled receptor</keyword>
<keyword evidence="15" id="KW-1185">Reference proteome</keyword>
<dbReference type="Gene3D" id="3.40.50.2300">
    <property type="match status" value="2"/>
</dbReference>